<keyword evidence="5" id="KW-1185">Reference proteome</keyword>
<gene>
    <name evidence="4" type="primary">zgc:63972</name>
</gene>
<dbReference type="GeneTree" id="ENSGT00390000017030"/>
<accession>A0A8C9S945</accession>
<reference evidence="4" key="3">
    <citation type="submission" date="2025-09" db="UniProtKB">
        <authorList>
            <consortium name="Ensembl"/>
        </authorList>
    </citation>
    <scope>IDENTIFICATION</scope>
</reference>
<dbReference type="AlphaFoldDB" id="A0A8C9S945"/>
<dbReference type="InterPro" id="IPR004323">
    <property type="entry name" value="Ion_tolerance_CutA"/>
</dbReference>
<evidence type="ECO:0000256" key="1">
    <source>
        <dbReference type="ARBA" id="ARBA00010169"/>
    </source>
</evidence>
<evidence type="ECO:0000256" key="3">
    <source>
        <dbReference type="SAM" id="Phobius"/>
    </source>
</evidence>
<comment type="similarity">
    <text evidence="1">Belongs to the CutA family.</text>
</comment>
<dbReference type="GeneID" id="108927255"/>
<organism evidence="4 5">
    <name type="scientific">Scleropages formosus</name>
    <name type="common">Asian bonytongue</name>
    <name type="synonym">Osteoglossum formosum</name>
    <dbReference type="NCBI Taxonomy" id="113540"/>
    <lineage>
        <taxon>Eukaryota</taxon>
        <taxon>Metazoa</taxon>
        <taxon>Chordata</taxon>
        <taxon>Craniata</taxon>
        <taxon>Vertebrata</taxon>
        <taxon>Euteleostomi</taxon>
        <taxon>Actinopterygii</taxon>
        <taxon>Neopterygii</taxon>
        <taxon>Teleostei</taxon>
        <taxon>Osteoglossocephala</taxon>
        <taxon>Osteoglossomorpha</taxon>
        <taxon>Osteoglossiformes</taxon>
        <taxon>Osteoglossidae</taxon>
        <taxon>Scleropages</taxon>
    </lineage>
</organism>
<proteinExistence type="inferred from homology"/>
<dbReference type="InterPro" id="IPR011322">
    <property type="entry name" value="N-reg_PII-like_a/b"/>
</dbReference>
<keyword evidence="3" id="KW-1133">Transmembrane helix</keyword>
<feature type="transmembrane region" description="Helical" evidence="3">
    <location>
        <begin position="29"/>
        <end position="47"/>
    </location>
</feature>
<evidence type="ECO:0000313" key="4">
    <source>
        <dbReference type="Ensembl" id="ENSSFOP00015026895.1"/>
    </source>
</evidence>
<comment type="subunit">
    <text evidence="2">Homotrimer.</text>
</comment>
<protein>
    <submittedName>
        <fullName evidence="4">Zgc:63972</fullName>
    </submittedName>
</protein>
<dbReference type="GO" id="GO:0010038">
    <property type="term" value="P:response to metal ion"/>
    <property type="evidence" value="ECO:0007669"/>
    <property type="project" value="InterPro"/>
</dbReference>
<reference evidence="4" key="2">
    <citation type="submission" date="2025-08" db="UniProtKB">
        <authorList>
            <consortium name="Ensembl"/>
        </authorList>
    </citation>
    <scope>IDENTIFICATION</scope>
</reference>
<name>A0A8C9S945_SCLFO</name>
<dbReference type="PANTHER" id="PTHR23419:SF2">
    <property type="entry name" value="CUTA DIVALENT CATION TOLERANCE HOMOLOG-LIKE"/>
    <property type="match status" value="1"/>
</dbReference>
<reference evidence="4 5" key="1">
    <citation type="submission" date="2019-04" db="EMBL/GenBank/DDBJ databases">
        <authorList>
            <consortium name="Wellcome Sanger Institute Data Sharing"/>
        </authorList>
    </citation>
    <scope>NUCLEOTIDE SEQUENCE [LARGE SCALE GENOMIC DNA]</scope>
</reference>
<evidence type="ECO:0000313" key="5">
    <source>
        <dbReference type="Proteomes" id="UP000694397"/>
    </source>
</evidence>
<dbReference type="Ensembl" id="ENSSFOT00015027203.2">
    <property type="protein sequence ID" value="ENSSFOP00015026895.1"/>
    <property type="gene ID" value="ENSSFOG00015017291.2"/>
</dbReference>
<dbReference type="InterPro" id="IPR015867">
    <property type="entry name" value="N-reg_PII/ATP_PRibTrfase_C"/>
</dbReference>
<evidence type="ECO:0000256" key="2">
    <source>
        <dbReference type="ARBA" id="ARBA00011233"/>
    </source>
</evidence>
<keyword evidence="3" id="KW-0472">Membrane</keyword>
<dbReference type="Proteomes" id="UP000694397">
    <property type="component" value="Chromosome 6"/>
</dbReference>
<dbReference type="FunFam" id="3.30.70.120:FF:000011">
    <property type="entry name" value="CutA divalent cation tolerance homolog-like"/>
    <property type="match status" value="1"/>
</dbReference>
<keyword evidence="3" id="KW-0812">Transmembrane</keyword>
<dbReference type="Gene3D" id="3.30.70.120">
    <property type="match status" value="1"/>
</dbReference>
<dbReference type="OrthoDB" id="2017693at2759"/>
<sequence>MAGVPSGRVEWVCQRCLRESIAQPLCRPAFVLVFLAMLLSLTMYPVLKSLGLHLHSALTGSYVPGHHSILLVSCPNEQVAKSIARDIMEKRLAASINILPRAFVMYFWKGEIQDATEILLLAKTRTSKIQELTEFIKSVHPYGVPEVLSIPVEQGNLPYMKWMDDAVPDD</sequence>
<dbReference type="SUPFAM" id="SSF54913">
    <property type="entry name" value="GlnB-like"/>
    <property type="match status" value="1"/>
</dbReference>
<dbReference type="Pfam" id="PF03091">
    <property type="entry name" value="CutA1"/>
    <property type="match status" value="1"/>
</dbReference>
<dbReference type="GO" id="GO:0005507">
    <property type="term" value="F:copper ion binding"/>
    <property type="evidence" value="ECO:0007669"/>
    <property type="project" value="TreeGrafter"/>
</dbReference>
<dbReference type="PANTHER" id="PTHR23419">
    <property type="entry name" value="DIVALENT CATION TOLERANCE CUTA-RELATED"/>
    <property type="match status" value="1"/>
</dbReference>
<dbReference type="KEGG" id="sfm:108927255"/>